<dbReference type="AlphaFoldDB" id="A0A5J4W0Z5"/>
<reference evidence="1 2" key="1">
    <citation type="submission" date="2019-03" db="EMBL/GenBank/DDBJ databases">
        <title>Single cell metagenomics reveals metabolic interactions within the superorganism composed of flagellate Streblomastix strix and complex community of Bacteroidetes bacteria on its surface.</title>
        <authorList>
            <person name="Treitli S.C."/>
            <person name="Kolisko M."/>
            <person name="Husnik F."/>
            <person name="Keeling P."/>
            <person name="Hampl V."/>
        </authorList>
    </citation>
    <scope>NUCLEOTIDE SEQUENCE [LARGE SCALE GENOMIC DNA]</scope>
    <source>
        <strain evidence="1">ST1C</strain>
    </source>
</reference>
<gene>
    <name evidence="1" type="ORF">EZS28_016010</name>
</gene>
<proteinExistence type="predicted"/>
<comment type="caution">
    <text evidence="1">The sequence shown here is derived from an EMBL/GenBank/DDBJ whole genome shotgun (WGS) entry which is preliminary data.</text>
</comment>
<evidence type="ECO:0000313" key="2">
    <source>
        <dbReference type="Proteomes" id="UP000324800"/>
    </source>
</evidence>
<protein>
    <submittedName>
        <fullName evidence="1">Uncharacterized protein</fullName>
    </submittedName>
</protein>
<accession>A0A5J4W0Z5</accession>
<organism evidence="1 2">
    <name type="scientific">Streblomastix strix</name>
    <dbReference type="NCBI Taxonomy" id="222440"/>
    <lineage>
        <taxon>Eukaryota</taxon>
        <taxon>Metamonada</taxon>
        <taxon>Preaxostyla</taxon>
        <taxon>Oxymonadida</taxon>
        <taxon>Streblomastigidae</taxon>
        <taxon>Streblomastix</taxon>
    </lineage>
</organism>
<evidence type="ECO:0000313" key="1">
    <source>
        <dbReference type="EMBL" id="KAA6388462.1"/>
    </source>
</evidence>
<name>A0A5J4W0Z5_9EUKA</name>
<sequence>MSYFAFTLEFLQELVHVEQVCAKQRNKIFLINWQTFERANIEKSQRALHKICVSIGAINRHATMSRLCKSCKILFMFLALAGRPVSKIVAAGLCIRSAAKCNLIVQSSCCVWSSRLSKVKFGMRSAL</sequence>
<dbReference type="Proteomes" id="UP000324800">
    <property type="component" value="Unassembled WGS sequence"/>
</dbReference>
<dbReference type="EMBL" id="SNRW01003973">
    <property type="protein sequence ID" value="KAA6388462.1"/>
    <property type="molecule type" value="Genomic_DNA"/>
</dbReference>